<dbReference type="PROSITE" id="PS51746">
    <property type="entry name" value="PPM_2"/>
    <property type="match status" value="1"/>
</dbReference>
<dbReference type="EMBL" id="BTFZ01000019">
    <property type="protein sequence ID" value="GMM38170.1"/>
    <property type="molecule type" value="Genomic_DNA"/>
</dbReference>
<feature type="domain" description="PPM-type phosphatase" evidence="3">
    <location>
        <begin position="91"/>
        <end position="348"/>
    </location>
</feature>
<comment type="similarity">
    <text evidence="1">Belongs to the PP2C family.</text>
</comment>
<dbReference type="RefSeq" id="XP_064855166.1">
    <property type="nucleotide sequence ID" value="XM_064999094.1"/>
</dbReference>
<keyword evidence="1" id="KW-0460">Magnesium</keyword>
<evidence type="ECO:0000313" key="5">
    <source>
        <dbReference type="Proteomes" id="UP001360560"/>
    </source>
</evidence>
<comment type="cofactor">
    <cofactor evidence="1">
        <name>Mn(2+)</name>
        <dbReference type="ChEBI" id="CHEBI:29035"/>
    </cofactor>
</comment>
<organism evidence="4 5">
    <name type="scientific">Saccharomycopsis crataegensis</name>
    <dbReference type="NCBI Taxonomy" id="43959"/>
    <lineage>
        <taxon>Eukaryota</taxon>
        <taxon>Fungi</taxon>
        <taxon>Dikarya</taxon>
        <taxon>Ascomycota</taxon>
        <taxon>Saccharomycotina</taxon>
        <taxon>Saccharomycetes</taxon>
        <taxon>Saccharomycopsidaceae</taxon>
        <taxon>Saccharomycopsis</taxon>
    </lineage>
</organism>
<proteinExistence type="inferred from homology"/>
<dbReference type="InterPro" id="IPR036457">
    <property type="entry name" value="PPM-type-like_dom_sf"/>
</dbReference>
<dbReference type="InterPro" id="IPR001932">
    <property type="entry name" value="PPM-type_phosphatase-like_dom"/>
</dbReference>
<dbReference type="PANTHER" id="PTHR12320:SF1">
    <property type="entry name" value="PROTEIN PHOSPHATASE PTC7 HOMOLOG"/>
    <property type="match status" value="1"/>
</dbReference>
<keyword evidence="1" id="KW-0904">Protein phosphatase</keyword>
<keyword evidence="2" id="KW-0812">Transmembrane</keyword>
<reference evidence="4 5" key="1">
    <citation type="journal article" date="2023" name="Elife">
        <title>Identification of key yeast species and microbe-microbe interactions impacting larval growth of Drosophila in the wild.</title>
        <authorList>
            <person name="Mure A."/>
            <person name="Sugiura Y."/>
            <person name="Maeda R."/>
            <person name="Honda K."/>
            <person name="Sakurai N."/>
            <person name="Takahashi Y."/>
            <person name="Watada M."/>
            <person name="Katoh T."/>
            <person name="Gotoh A."/>
            <person name="Gotoh Y."/>
            <person name="Taniguchi I."/>
            <person name="Nakamura K."/>
            <person name="Hayashi T."/>
            <person name="Katayama T."/>
            <person name="Uemura T."/>
            <person name="Hattori Y."/>
        </authorList>
    </citation>
    <scope>NUCLEOTIDE SEQUENCE [LARGE SCALE GENOMIC DNA]</scope>
    <source>
        <strain evidence="4 5">SC-9</strain>
    </source>
</reference>
<accession>A0AAV5QTC0</accession>
<dbReference type="InterPro" id="IPR039123">
    <property type="entry name" value="PPTC7"/>
</dbReference>
<sequence length="349" mass="38515">MNFYVLYWYFLIITSCHFMLLASRNTAPVSRALRSSIGRHFFATTKPATRRHFTSSSSSSFDGSAAGFKYNVAVAYAPKLRSEELDPAKYPAGEDSFIHGARQSDGNLVLGVADGVGGWSEVKGCSSADMSNVLCGLVSKLFKGQEVGGDNTKDLLARAYKDMKLAKVVKAGGTTICYGVLNSQTANLEVLNLGDSWCGVFRDFKCVEQTKFQTLGFNTPKQLSIIPKDLQEKAAREGRRYITNTPSDADVYNFQLQKNDIVVFATDGVTDNVYPEDLEMFLKDSYDSQVDNKDVDLQKVTDSLVNGVRVLSQNPKFPSPFSQEMSRVYGQKYYGGKADDITVVILKVD</sequence>
<dbReference type="Proteomes" id="UP001360560">
    <property type="component" value="Unassembled WGS sequence"/>
</dbReference>
<comment type="catalytic activity">
    <reaction evidence="1">
        <text>O-phospho-L-seryl-[protein] + H2O = L-seryl-[protein] + phosphate</text>
        <dbReference type="Rhea" id="RHEA:20629"/>
        <dbReference type="Rhea" id="RHEA-COMP:9863"/>
        <dbReference type="Rhea" id="RHEA-COMP:11604"/>
        <dbReference type="ChEBI" id="CHEBI:15377"/>
        <dbReference type="ChEBI" id="CHEBI:29999"/>
        <dbReference type="ChEBI" id="CHEBI:43474"/>
        <dbReference type="ChEBI" id="CHEBI:83421"/>
        <dbReference type="EC" id="3.1.3.16"/>
    </reaction>
</comment>
<keyword evidence="5" id="KW-1185">Reference proteome</keyword>
<dbReference type="PANTHER" id="PTHR12320">
    <property type="entry name" value="PROTEIN PHOSPHATASE 2C"/>
    <property type="match status" value="1"/>
</dbReference>
<evidence type="ECO:0000313" key="4">
    <source>
        <dbReference type="EMBL" id="GMM38170.1"/>
    </source>
</evidence>
<comment type="catalytic activity">
    <reaction evidence="1">
        <text>O-phospho-L-threonyl-[protein] + H2O = L-threonyl-[protein] + phosphate</text>
        <dbReference type="Rhea" id="RHEA:47004"/>
        <dbReference type="Rhea" id="RHEA-COMP:11060"/>
        <dbReference type="Rhea" id="RHEA-COMP:11605"/>
        <dbReference type="ChEBI" id="CHEBI:15377"/>
        <dbReference type="ChEBI" id="CHEBI:30013"/>
        <dbReference type="ChEBI" id="CHEBI:43474"/>
        <dbReference type="ChEBI" id="CHEBI:61977"/>
        <dbReference type="EC" id="3.1.3.16"/>
    </reaction>
</comment>
<feature type="transmembrane region" description="Helical" evidence="2">
    <location>
        <begin position="6"/>
        <end position="23"/>
    </location>
</feature>
<keyword evidence="1" id="KW-0464">Manganese</keyword>
<comment type="cofactor">
    <cofactor evidence="1">
        <name>Mg(2+)</name>
        <dbReference type="ChEBI" id="CHEBI:18420"/>
    </cofactor>
</comment>
<dbReference type="SMART" id="SM00331">
    <property type="entry name" value="PP2C_SIG"/>
    <property type="match status" value="1"/>
</dbReference>
<keyword evidence="1" id="KW-0479">Metal-binding</keyword>
<dbReference type="AlphaFoldDB" id="A0AAV5QTC0"/>
<protein>
    <recommendedName>
        <fullName evidence="1">Protein phosphatase</fullName>
        <ecNumber evidence="1">3.1.3.16</ecNumber>
    </recommendedName>
</protein>
<dbReference type="EC" id="3.1.3.16" evidence="1"/>
<comment type="caution">
    <text evidence="4">The sequence shown here is derived from an EMBL/GenBank/DDBJ whole genome shotgun (WGS) entry which is preliminary data.</text>
</comment>
<dbReference type="SUPFAM" id="SSF81606">
    <property type="entry name" value="PP2C-like"/>
    <property type="match status" value="1"/>
</dbReference>
<dbReference type="Pfam" id="PF07228">
    <property type="entry name" value="SpoIIE"/>
    <property type="match status" value="1"/>
</dbReference>
<keyword evidence="2" id="KW-1133">Transmembrane helix</keyword>
<dbReference type="SMART" id="SM00332">
    <property type="entry name" value="PP2Cc"/>
    <property type="match status" value="1"/>
</dbReference>
<dbReference type="GO" id="GO:0046872">
    <property type="term" value="F:metal ion binding"/>
    <property type="evidence" value="ECO:0007669"/>
    <property type="project" value="UniProtKB-UniRule"/>
</dbReference>
<evidence type="ECO:0000256" key="2">
    <source>
        <dbReference type="SAM" id="Phobius"/>
    </source>
</evidence>
<evidence type="ECO:0000259" key="3">
    <source>
        <dbReference type="PROSITE" id="PS51746"/>
    </source>
</evidence>
<dbReference type="GeneID" id="90076159"/>
<evidence type="ECO:0000256" key="1">
    <source>
        <dbReference type="RuleBase" id="RU366020"/>
    </source>
</evidence>
<keyword evidence="2" id="KW-0472">Membrane</keyword>
<dbReference type="GO" id="GO:0004722">
    <property type="term" value="F:protein serine/threonine phosphatase activity"/>
    <property type="evidence" value="ECO:0007669"/>
    <property type="project" value="UniProtKB-EC"/>
</dbReference>
<dbReference type="Gene3D" id="3.60.40.10">
    <property type="entry name" value="PPM-type phosphatase domain"/>
    <property type="match status" value="1"/>
</dbReference>
<name>A0AAV5QTC0_9ASCO</name>
<keyword evidence="1" id="KW-0378">Hydrolase</keyword>
<gene>
    <name evidence="4" type="ORF">DASC09_055090</name>
</gene>